<dbReference type="RefSeq" id="WP_168132834.1">
    <property type="nucleotide sequence ID" value="NZ_JAAVJH010000001.1"/>
</dbReference>
<comment type="caution">
    <text evidence="1">The sequence shown here is derived from an EMBL/GenBank/DDBJ whole genome shotgun (WGS) entry which is preliminary data.</text>
</comment>
<dbReference type="PROSITE" id="PS51257">
    <property type="entry name" value="PROKAR_LIPOPROTEIN"/>
    <property type="match status" value="1"/>
</dbReference>
<sequence>MRISSPATALLLLAACSDRPADTQVLAKVEAEQSAAAADEGRVKCALAGAAALERVCGVERTQEARGLVLTMRHPDGGFRRLLVTSDGRGVVAADGAERAKVAIVDPTEIEVALGDDVYRLPATMRAAAK</sequence>
<gene>
    <name evidence="1" type="ORF">HBH26_01710</name>
</gene>
<keyword evidence="2" id="KW-1185">Reference proteome</keyword>
<dbReference type="Proteomes" id="UP000732399">
    <property type="component" value="Unassembled WGS sequence"/>
</dbReference>
<accession>A0ABX1CNP0</accession>
<reference evidence="1 2" key="1">
    <citation type="submission" date="2020-03" db="EMBL/GenBank/DDBJ databases">
        <authorList>
            <person name="Wang L."/>
            <person name="He N."/>
            <person name="Li Y."/>
            <person name="Fang Y."/>
            <person name="Zhang F."/>
        </authorList>
    </citation>
    <scope>NUCLEOTIDE SEQUENCE [LARGE SCALE GENOMIC DNA]</scope>
    <source>
        <strain evidence="1 2">36D10-4-7</strain>
    </source>
</reference>
<dbReference type="EMBL" id="JAAVJH010000001">
    <property type="protein sequence ID" value="NJR77327.1"/>
    <property type="molecule type" value="Genomic_DNA"/>
</dbReference>
<evidence type="ECO:0000313" key="2">
    <source>
        <dbReference type="Proteomes" id="UP000732399"/>
    </source>
</evidence>
<organism evidence="1 2">
    <name type="scientific">Sphingomonas corticis</name>
    <dbReference type="NCBI Taxonomy" id="2722791"/>
    <lineage>
        <taxon>Bacteria</taxon>
        <taxon>Pseudomonadati</taxon>
        <taxon>Pseudomonadota</taxon>
        <taxon>Alphaproteobacteria</taxon>
        <taxon>Sphingomonadales</taxon>
        <taxon>Sphingomonadaceae</taxon>
        <taxon>Sphingomonas</taxon>
    </lineage>
</organism>
<proteinExistence type="predicted"/>
<evidence type="ECO:0000313" key="1">
    <source>
        <dbReference type="EMBL" id="NJR77327.1"/>
    </source>
</evidence>
<protein>
    <recommendedName>
        <fullName evidence="3">Lipoprotein</fullName>
    </recommendedName>
</protein>
<evidence type="ECO:0008006" key="3">
    <source>
        <dbReference type="Google" id="ProtNLM"/>
    </source>
</evidence>
<name>A0ABX1CNP0_9SPHN</name>